<feature type="region of interest" description="Disordered" evidence="2">
    <location>
        <begin position="316"/>
        <end position="355"/>
    </location>
</feature>
<evidence type="ECO:0000313" key="5">
    <source>
        <dbReference type="EMBL" id="CAG9768836.1"/>
    </source>
</evidence>
<name>A0A9N9MQB4_9CUCU</name>
<feature type="domain" description="FAS1" evidence="4">
    <location>
        <begin position="833"/>
        <end position="980"/>
    </location>
</feature>
<dbReference type="GO" id="GO:0031012">
    <property type="term" value="C:extracellular matrix"/>
    <property type="evidence" value="ECO:0007669"/>
    <property type="project" value="TreeGrafter"/>
</dbReference>
<dbReference type="GO" id="GO:0007155">
    <property type="term" value="P:cell adhesion"/>
    <property type="evidence" value="ECO:0007669"/>
    <property type="project" value="TreeGrafter"/>
</dbReference>
<dbReference type="SMART" id="SM00554">
    <property type="entry name" value="FAS1"/>
    <property type="match status" value="2"/>
</dbReference>
<organism evidence="5 6">
    <name type="scientific">Ceutorhynchus assimilis</name>
    <name type="common">cabbage seed weevil</name>
    <dbReference type="NCBI Taxonomy" id="467358"/>
    <lineage>
        <taxon>Eukaryota</taxon>
        <taxon>Metazoa</taxon>
        <taxon>Ecdysozoa</taxon>
        <taxon>Arthropoda</taxon>
        <taxon>Hexapoda</taxon>
        <taxon>Insecta</taxon>
        <taxon>Pterygota</taxon>
        <taxon>Neoptera</taxon>
        <taxon>Endopterygota</taxon>
        <taxon>Coleoptera</taxon>
        <taxon>Polyphaga</taxon>
        <taxon>Cucujiformia</taxon>
        <taxon>Curculionidae</taxon>
        <taxon>Ceutorhynchinae</taxon>
        <taxon>Ceutorhynchus</taxon>
    </lineage>
</organism>
<feature type="compositionally biased region" description="Polar residues" evidence="2">
    <location>
        <begin position="772"/>
        <end position="815"/>
    </location>
</feature>
<feature type="signal peptide" evidence="3">
    <location>
        <begin position="1"/>
        <end position="19"/>
    </location>
</feature>
<accession>A0A9N9MQB4</accession>
<sequence length="1118" mass="123076">MATRSLLLCVSLWLGVVGGQFFGGGNQQQQQQFPPQDRIQLSPQQQGQILSDVQQHQHRFGLQQRGNNGIQQPQLFNRNQQLLAQSGLFGQQLQQQFVNQAHQQGFFGQQRPNQPIFQQPQTLPTAQAQQSSFPTPTNPSNVNFGAIPPTGFLPEAQRNSVVFPSIPPSIGTPSGSVVQHHTQTAFTPSYSNQVTQRNQFLNTRPTVDPIKNIEEQIRQLDPEKDKLRIKELRDKKAIIEKHNQFVEKQYEKALKKAQQEHQEFLDEQKEQRKKLYENLIKPSDERPNYRSSQSSPRYIYPEESSLFERALKQYYREHPTTTTTTTTTTTPKPTTATTKKTFRKSNQKPSFLPTIIPSTASQSQSAKIKSIQTLDDLDVLKKQYKSQQINKDDLLAQLKAAIGGSLQDELPKNLSSREISLANGKKVQLIEDVDPKLIPQGKEEEITLPNGDKVIAIRADPSLLSRPSKSAEKGEEITLPNGQKVQVIRTSKNNNIGSGEEITLPDGQKAEIFKTSSSSAAPTYKTQEITLPNGQKVEVIRTTDPKLVPGGVPLEPGSDLEKLVLAKTTTVRPPKAIFDEITQNDVPPGTDIEILKTGASGSLENAKAPNSLTSQKKVTFVLLEEQSDGTLKVQGIKGNGKEKPDDLDNILKKIKAGEIKLPTTTTTTTESPKISRTTTRKPSSSVSTPKPISVTVTPNSFATNEDYQSNPTANALSSSPTTTEEPASLPILTTNIGTQFLSSVSPTSIYTSSSSRSTTPNSIFDFSKTTRDSFSTTSDLSKQASSISTSNQNSILSEPNPTVSTPFIPSSSEQPPTEYVVKSHAKSTEDSLNLPELTTVLKSNGLYAMARFLKQSGLDTVLNDTGPYTVFVPTDKAFRTLLVQLGGPERAEEKFKENPRLLSGLLLHHVIPGSFSISDLQDEMTGVSLAGTQLRVNQYNMHDNEWNDVRVTTINGARIIEENQDIPIPQGIAHSIDRVMFPLPVGDLVQTMQADRERRFTSILRAVYASGLAEMLQGPKSLTLFAPTDKAFAGLSPSDLTKTVTDPALAKELVLKHLIHGALYTNGMRYYQVKDSLQNDAQITISKHSGKTKVNNQHLTTPNIPATNGVIHAIDALL</sequence>
<dbReference type="AlphaFoldDB" id="A0A9N9MQB4"/>
<dbReference type="Gene3D" id="2.30.180.10">
    <property type="entry name" value="FAS1 domain"/>
    <property type="match status" value="2"/>
</dbReference>
<dbReference type="SUPFAM" id="SSF82153">
    <property type="entry name" value="FAS1 domain"/>
    <property type="match status" value="2"/>
</dbReference>
<feature type="domain" description="FAS1" evidence="4">
    <location>
        <begin position="987"/>
        <end position="1118"/>
    </location>
</feature>
<keyword evidence="6" id="KW-1185">Reference proteome</keyword>
<dbReference type="GO" id="GO:0030198">
    <property type="term" value="P:extracellular matrix organization"/>
    <property type="evidence" value="ECO:0007669"/>
    <property type="project" value="TreeGrafter"/>
</dbReference>
<dbReference type="EMBL" id="OU892281">
    <property type="protein sequence ID" value="CAG9768836.1"/>
    <property type="molecule type" value="Genomic_DNA"/>
</dbReference>
<keyword evidence="3" id="KW-0732">Signal</keyword>
<dbReference type="PANTHER" id="PTHR10900:SF120">
    <property type="entry name" value="MUCIN-5AC-RELATED"/>
    <property type="match status" value="1"/>
</dbReference>
<dbReference type="GO" id="GO:0050839">
    <property type="term" value="F:cell adhesion molecule binding"/>
    <property type="evidence" value="ECO:0007669"/>
    <property type="project" value="TreeGrafter"/>
</dbReference>
<dbReference type="InterPro" id="IPR000782">
    <property type="entry name" value="FAS1_domain"/>
</dbReference>
<feature type="compositionally biased region" description="Low complexity" evidence="2">
    <location>
        <begin position="320"/>
        <end position="339"/>
    </location>
</feature>
<dbReference type="Pfam" id="PF02469">
    <property type="entry name" value="Fasciclin"/>
    <property type="match status" value="2"/>
</dbReference>
<dbReference type="PROSITE" id="PS50213">
    <property type="entry name" value="FAS1"/>
    <property type="match status" value="2"/>
</dbReference>
<dbReference type="Proteomes" id="UP001152799">
    <property type="component" value="Chromosome 5"/>
</dbReference>
<dbReference type="GO" id="GO:0005615">
    <property type="term" value="C:extracellular space"/>
    <property type="evidence" value="ECO:0007669"/>
    <property type="project" value="TreeGrafter"/>
</dbReference>
<dbReference type="InterPro" id="IPR050904">
    <property type="entry name" value="Adhesion/Biosynth-related"/>
</dbReference>
<dbReference type="FunFam" id="2.30.180.10:FF:000032">
    <property type="entry name" value="Fasciclin domain-containing protein, putative"/>
    <property type="match status" value="1"/>
</dbReference>
<evidence type="ECO:0000256" key="1">
    <source>
        <dbReference type="SAM" id="Coils"/>
    </source>
</evidence>
<proteinExistence type="predicted"/>
<evidence type="ECO:0000256" key="3">
    <source>
        <dbReference type="SAM" id="SignalP"/>
    </source>
</evidence>
<reference evidence="5" key="1">
    <citation type="submission" date="2022-01" db="EMBL/GenBank/DDBJ databases">
        <authorList>
            <person name="King R."/>
        </authorList>
    </citation>
    <scope>NUCLEOTIDE SEQUENCE</scope>
</reference>
<dbReference type="OrthoDB" id="286301at2759"/>
<keyword evidence="1" id="KW-0175">Coiled coil</keyword>
<dbReference type="InterPro" id="IPR036378">
    <property type="entry name" value="FAS1_dom_sf"/>
</dbReference>
<dbReference type="PANTHER" id="PTHR10900">
    <property type="entry name" value="PERIOSTIN-RELATED"/>
    <property type="match status" value="1"/>
</dbReference>
<feature type="compositionally biased region" description="Low complexity" evidence="2">
    <location>
        <begin position="747"/>
        <end position="762"/>
    </location>
</feature>
<gene>
    <name evidence="5" type="ORF">CEUTPL_LOCUS9357</name>
</gene>
<evidence type="ECO:0000256" key="2">
    <source>
        <dbReference type="SAM" id="MobiDB-lite"/>
    </source>
</evidence>
<evidence type="ECO:0000313" key="6">
    <source>
        <dbReference type="Proteomes" id="UP001152799"/>
    </source>
</evidence>
<feature type="compositionally biased region" description="Low complexity" evidence="2">
    <location>
        <begin position="662"/>
        <end position="677"/>
    </location>
</feature>
<protein>
    <recommendedName>
        <fullName evidence="4">FAS1 domain-containing protein</fullName>
    </recommendedName>
</protein>
<feature type="compositionally biased region" description="Polar residues" evidence="2">
    <location>
        <begin position="680"/>
        <end position="714"/>
    </location>
</feature>
<feature type="region of interest" description="Disordered" evidence="2">
    <location>
        <begin position="278"/>
        <end position="301"/>
    </location>
</feature>
<evidence type="ECO:0000259" key="4">
    <source>
        <dbReference type="PROSITE" id="PS50213"/>
    </source>
</evidence>
<feature type="region of interest" description="Disordered" evidence="2">
    <location>
        <begin position="662"/>
        <end position="727"/>
    </location>
</feature>
<feature type="coiled-coil region" evidence="1">
    <location>
        <begin position="210"/>
        <end position="274"/>
    </location>
</feature>
<feature type="region of interest" description="Disordered" evidence="2">
    <location>
        <begin position="747"/>
        <end position="818"/>
    </location>
</feature>
<feature type="compositionally biased region" description="Low complexity" evidence="2">
    <location>
        <begin position="715"/>
        <end position="727"/>
    </location>
</feature>
<feature type="chain" id="PRO_5040395854" description="FAS1 domain-containing protein" evidence="3">
    <location>
        <begin position="20"/>
        <end position="1118"/>
    </location>
</feature>
<feature type="compositionally biased region" description="Basic and acidic residues" evidence="2">
    <location>
        <begin position="278"/>
        <end position="288"/>
    </location>
</feature>